<organism evidence="2 3">
    <name type="scientific">Anaerosolibacter carboniphilus</name>
    <dbReference type="NCBI Taxonomy" id="1417629"/>
    <lineage>
        <taxon>Bacteria</taxon>
        <taxon>Bacillati</taxon>
        <taxon>Bacillota</taxon>
        <taxon>Clostridia</taxon>
        <taxon>Peptostreptococcales</taxon>
        <taxon>Thermotaleaceae</taxon>
        <taxon>Anaerosolibacter</taxon>
    </lineage>
</organism>
<keyword evidence="2" id="KW-0240">DNA-directed RNA polymerase</keyword>
<proteinExistence type="predicted"/>
<comment type="caution">
    <text evidence="2">The sequence shown here is derived from an EMBL/GenBank/DDBJ whole genome shotgun (WGS) entry which is preliminary data.</text>
</comment>
<feature type="domain" description="TrfB transcriptional repressor protein" evidence="1">
    <location>
        <begin position="43"/>
        <end position="97"/>
    </location>
</feature>
<dbReference type="EMBL" id="JACHEN010000002">
    <property type="protein sequence ID" value="MBB6214446.1"/>
    <property type="molecule type" value="Genomic_DNA"/>
</dbReference>
<dbReference type="Pfam" id="PF16509">
    <property type="entry name" value="KORA"/>
    <property type="match status" value="1"/>
</dbReference>
<dbReference type="GO" id="GO:0000428">
    <property type="term" value="C:DNA-directed RNA polymerase complex"/>
    <property type="evidence" value="ECO:0007669"/>
    <property type="project" value="UniProtKB-KW"/>
</dbReference>
<evidence type="ECO:0000313" key="2">
    <source>
        <dbReference type="EMBL" id="MBB6214446.1"/>
    </source>
</evidence>
<accession>A0A841KLZ2</accession>
<dbReference type="InterPro" id="IPR032428">
    <property type="entry name" value="TrfB"/>
</dbReference>
<evidence type="ECO:0000313" key="3">
    <source>
        <dbReference type="Proteomes" id="UP000579281"/>
    </source>
</evidence>
<dbReference type="SUPFAM" id="SSF88659">
    <property type="entry name" value="Sigma3 and sigma4 domains of RNA polymerase sigma factors"/>
    <property type="match status" value="1"/>
</dbReference>
<keyword evidence="3" id="KW-1185">Reference proteome</keyword>
<dbReference type="Gene3D" id="1.20.140.160">
    <property type="match status" value="1"/>
</dbReference>
<dbReference type="AlphaFoldDB" id="A0A841KLZ2"/>
<name>A0A841KLZ2_9FIRM</name>
<protein>
    <submittedName>
        <fullName evidence="2">DNA-directed RNA polymerase specialized sigma subunit</fullName>
    </submittedName>
</protein>
<keyword evidence="2" id="KW-0804">Transcription</keyword>
<dbReference type="RefSeq" id="WP_184307887.1">
    <property type="nucleotide sequence ID" value="NZ_JACHEN010000002.1"/>
</dbReference>
<dbReference type="InterPro" id="IPR013324">
    <property type="entry name" value="RNA_pol_sigma_r3/r4-like"/>
</dbReference>
<evidence type="ECO:0000259" key="1">
    <source>
        <dbReference type="Pfam" id="PF16509"/>
    </source>
</evidence>
<gene>
    <name evidence="2" type="ORF">HNQ80_000526</name>
</gene>
<reference evidence="2 3" key="1">
    <citation type="submission" date="2020-08" db="EMBL/GenBank/DDBJ databases">
        <title>Genomic Encyclopedia of Type Strains, Phase IV (KMG-IV): sequencing the most valuable type-strain genomes for metagenomic binning, comparative biology and taxonomic classification.</title>
        <authorList>
            <person name="Goeker M."/>
        </authorList>
    </citation>
    <scope>NUCLEOTIDE SEQUENCE [LARGE SCALE GENOMIC DNA]</scope>
    <source>
        <strain evidence="2 3">DSM 103526</strain>
    </source>
</reference>
<sequence>MYLNVLDADFEEEKINTIADAPMDFIEEIYRDQEDIDYHEIFTDKEVLEAISALTDRQKQIIHECIIKNKEEELVAKDLGITKQAINKIKQAALNKLRKQIGGK</sequence>
<dbReference type="Proteomes" id="UP000579281">
    <property type="component" value="Unassembled WGS sequence"/>
</dbReference>